<gene>
    <name evidence="2" type="ORF">C4B63_30g128</name>
</gene>
<dbReference type="Proteomes" id="UP000246121">
    <property type="component" value="Unassembled WGS sequence"/>
</dbReference>
<feature type="signal peptide" evidence="1">
    <location>
        <begin position="1"/>
        <end position="17"/>
    </location>
</feature>
<dbReference type="VEuPathDB" id="TriTrypDB:TCSYLVIO_001758"/>
<dbReference type="VEuPathDB" id="TriTrypDB:C4B63_30g128"/>
<name>A0A2V2VB18_TRYCR</name>
<dbReference type="VEuPathDB" id="TriTrypDB:TcYC6_0044840"/>
<organism evidence="2 3">
    <name type="scientific">Trypanosoma cruzi</name>
    <dbReference type="NCBI Taxonomy" id="5693"/>
    <lineage>
        <taxon>Eukaryota</taxon>
        <taxon>Discoba</taxon>
        <taxon>Euglenozoa</taxon>
        <taxon>Kinetoplastea</taxon>
        <taxon>Metakinetoplastina</taxon>
        <taxon>Trypanosomatida</taxon>
        <taxon>Trypanosomatidae</taxon>
        <taxon>Trypanosoma</taxon>
        <taxon>Schizotrypanum</taxon>
    </lineage>
</organism>
<keyword evidence="1" id="KW-0732">Signal</keyword>
<dbReference type="AlphaFoldDB" id="A0A2V2VB18"/>
<dbReference type="VEuPathDB" id="TriTrypDB:BCY84_04366"/>
<evidence type="ECO:0000313" key="2">
    <source>
        <dbReference type="EMBL" id="PWU93705.1"/>
    </source>
</evidence>
<accession>A0A2V2VB18</accession>
<dbReference type="VEuPathDB" id="TriTrypDB:C3747_43g243"/>
<dbReference type="VEuPathDB" id="TriTrypDB:TcCLB.508241.110"/>
<evidence type="ECO:0000313" key="3">
    <source>
        <dbReference type="Proteomes" id="UP000246121"/>
    </source>
</evidence>
<dbReference type="VEuPathDB" id="TriTrypDB:TCDM_07445"/>
<sequence>METRGGMAVHLLPRVCATLPLRLLDCSSCALLHALGQKPTSVTFSAAARFAVDAIAGAVFVGGATETLVPFTFLQTLHESVLATSSEAQRRAAWEAVSGGNQLVVLVEPCDVPRLIKQFPQYKKVCMCVPSGPLASRMLFGQKHLEEFYAEDLTPAMAALSSVEGYSWTAWLRSSLTCRFEGLYVPCIRVAESVAHLLSSDGGCERVVLEEGIRGLTPKWLETVMKTTSSCGVPLERVTLALCRNEKNDGDLFSRAMGMGIGSLAASTVPAPLFAHTEELAGIDDVVTFATGWNDVCGRISAEELAFLDDCIEYCGAMREEWDRRWRGTGNYVH</sequence>
<reference evidence="2 3" key="1">
    <citation type="journal article" date="2018" name="Microb. Genom.">
        <title>Expanding an expanded genome: long-read sequencing of Trypanosoma cruzi.</title>
        <authorList>
            <person name="Berna L."/>
            <person name="Rodriguez M."/>
            <person name="Chiribao M.L."/>
            <person name="Parodi-Talice A."/>
            <person name="Pita S."/>
            <person name="Rijo G."/>
            <person name="Alvarez-Valin F."/>
            <person name="Robello C."/>
        </authorList>
    </citation>
    <scope>NUCLEOTIDE SEQUENCE [LARGE SCALE GENOMIC DNA]</scope>
    <source>
        <strain evidence="2 3">Dm28c</strain>
    </source>
</reference>
<dbReference type="VEuPathDB" id="TriTrypDB:TcCL_ESM01211"/>
<dbReference type="VEuPathDB" id="TriTrypDB:Tc_MARK_603"/>
<dbReference type="VEuPathDB" id="TriTrypDB:TcG_08030"/>
<protein>
    <submittedName>
        <fullName evidence="2">Uncharacterized protein</fullName>
    </submittedName>
</protein>
<dbReference type="VEuPathDB" id="TriTrypDB:ECC02_010400"/>
<comment type="caution">
    <text evidence="2">The sequence shown here is derived from an EMBL/GenBank/DDBJ whole genome shotgun (WGS) entry which is preliminary data.</text>
</comment>
<dbReference type="EMBL" id="PRFA01000030">
    <property type="protein sequence ID" value="PWU93705.1"/>
    <property type="molecule type" value="Genomic_DNA"/>
</dbReference>
<proteinExistence type="predicted"/>
<dbReference type="VEuPathDB" id="TriTrypDB:TcBrA4_0088760"/>
<feature type="chain" id="PRO_5016131139" evidence="1">
    <location>
        <begin position="18"/>
        <end position="334"/>
    </location>
</feature>
<evidence type="ECO:0000256" key="1">
    <source>
        <dbReference type="SAM" id="SignalP"/>
    </source>
</evidence>